<dbReference type="EMBL" id="FCNZ02000078">
    <property type="protein sequence ID" value="SAL80759.1"/>
    <property type="molecule type" value="Genomic_DNA"/>
</dbReference>
<dbReference type="GO" id="GO:0016787">
    <property type="term" value="F:hydrolase activity"/>
    <property type="evidence" value="ECO:0007669"/>
    <property type="project" value="InterPro"/>
</dbReference>
<dbReference type="Pfam" id="PF00149">
    <property type="entry name" value="Metallophos"/>
    <property type="match status" value="1"/>
</dbReference>
<dbReference type="AlphaFoldDB" id="A0A158KJ07"/>
<proteinExistence type="predicted"/>
<sequence length="341" mass="38105">MVSDFDEIDPAEVPQFNFLLGDIVYSFGEAQYYYDQFYEPYRDYHAPILAVAGNHDGMISPLQHEKSLQAFLRNFCSDCFKVSPEAGNLSRTAQIQPGVFFTFEAPFVRIITLYSNTLEDPGVIANADIGNSQLDFLRSALTRVKKERYSGALIFAHHHPSYVVRGRHGWSIEMQQQIDTICDEVGVWPHADLAGHAHNYQRFTRTRPDGTQIPYIVCGNGGHNVQRLTTNGQPPLRAPQLIQPASNGTDAVAFENYDDQNYGYLRIVANSAQLRIEYHSASDGPHTKAPDDSVTVDLTARQLSHYAARDSGIFALASQIHALADTNTIAKAQTKRRKKGK</sequence>
<evidence type="ECO:0000259" key="1">
    <source>
        <dbReference type="Pfam" id="PF00149"/>
    </source>
</evidence>
<dbReference type="STRING" id="326475.AWB66_06309"/>
<dbReference type="PANTHER" id="PTHR43143:SF1">
    <property type="entry name" value="SERINE_THREONINE-PROTEIN PHOSPHATASE CPPED1"/>
    <property type="match status" value="1"/>
</dbReference>
<accession>A0A158KJ07</accession>
<dbReference type="InterPro" id="IPR051918">
    <property type="entry name" value="STPP_CPPED1"/>
</dbReference>
<gene>
    <name evidence="2" type="ORF">AWB66_06309</name>
</gene>
<dbReference type="PANTHER" id="PTHR43143">
    <property type="entry name" value="METALLOPHOSPHOESTERASE, CALCINEURIN SUPERFAMILY"/>
    <property type="match status" value="1"/>
</dbReference>
<evidence type="ECO:0000313" key="3">
    <source>
        <dbReference type="Proteomes" id="UP000054717"/>
    </source>
</evidence>
<protein>
    <recommendedName>
        <fullName evidence="1">Calcineurin-like phosphoesterase domain-containing protein</fullName>
    </recommendedName>
</protein>
<reference evidence="2" key="1">
    <citation type="submission" date="2016-01" db="EMBL/GenBank/DDBJ databases">
        <authorList>
            <person name="Peeters Charlotte."/>
        </authorList>
    </citation>
    <scope>NUCLEOTIDE SEQUENCE</scope>
    <source>
        <strain evidence="2">LMG 22936</strain>
    </source>
</reference>
<feature type="domain" description="Calcineurin-like phosphoesterase" evidence="1">
    <location>
        <begin position="14"/>
        <end position="170"/>
    </location>
</feature>
<organism evidence="2 3">
    <name type="scientific">Caballeronia telluris</name>
    <dbReference type="NCBI Taxonomy" id="326475"/>
    <lineage>
        <taxon>Bacteria</taxon>
        <taxon>Pseudomonadati</taxon>
        <taxon>Pseudomonadota</taxon>
        <taxon>Betaproteobacteria</taxon>
        <taxon>Burkholderiales</taxon>
        <taxon>Burkholderiaceae</taxon>
        <taxon>Caballeronia</taxon>
    </lineage>
</organism>
<name>A0A158KJ07_9BURK</name>
<dbReference type="Proteomes" id="UP000054717">
    <property type="component" value="Unassembled WGS sequence"/>
</dbReference>
<keyword evidence="3" id="KW-1185">Reference proteome</keyword>
<dbReference type="SUPFAM" id="SSF56300">
    <property type="entry name" value="Metallo-dependent phosphatases"/>
    <property type="match status" value="1"/>
</dbReference>
<evidence type="ECO:0000313" key="2">
    <source>
        <dbReference type="EMBL" id="SAL80759.1"/>
    </source>
</evidence>
<dbReference type="InterPro" id="IPR029052">
    <property type="entry name" value="Metallo-depent_PP-like"/>
</dbReference>
<comment type="caution">
    <text evidence="2">The sequence shown here is derived from an EMBL/GenBank/DDBJ whole genome shotgun (WGS) entry which is preliminary data.</text>
</comment>
<dbReference type="InterPro" id="IPR004843">
    <property type="entry name" value="Calcineurin-like_PHP"/>
</dbReference>
<dbReference type="Gene3D" id="3.60.21.10">
    <property type="match status" value="1"/>
</dbReference>